<keyword evidence="5 8" id="KW-0285">Flavoprotein</keyword>
<dbReference type="AlphaFoldDB" id="A0A7U9KSV0"/>
<feature type="domain" description="Acyl-CoA dehydrogenase/oxidase N-terminal" evidence="11">
    <location>
        <begin position="14"/>
        <end position="124"/>
    </location>
</feature>
<dbReference type="InterPro" id="IPR009100">
    <property type="entry name" value="AcylCoA_DH/oxidase_NM_dom_sf"/>
</dbReference>
<evidence type="ECO:0000259" key="10">
    <source>
        <dbReference type="Pfam" id="PF02770"/>
    </source>
</evidence>
<dbReference type="EMBL" id="BHZC01000001">
    <property type="protein sequence ID" value="GCD34126.1"/>
    <property type="molecule type" value="Genomic_DNA"/>
</dbReference>
<dbReference type="FunFam" id="1.20.140.10:FF:000001">
    <property type="entry name" value="Acyl-CoA dehydrogenase"/>
    <property type="match status" value="1"/>
</dbReference>
<keyword evidence="4" id="KW-0101">Branched-chain amino acid catabolism</keyword>
<dbReference type="InterPro" id="IPR013786">
    <property type="entry name" value="AcylCoA_DH/ox_N"/>
</dbReference>
<proteinExistence type="inferred from homology"/>
<sequence length="400" mass="42115">MTTATPAAALTSLTADQLAIVETTLDFAQEHIAPHAVAWDQDKHFPVDVLRKAAGLGLGGIYVREEHGGSALSRADGVLVFEVLATACPSIAGYLSIHNMVAWMIDRYGNEAQRARWLPGLCSMADLGSYCLTEPGAGSDAAALRTRAVRDGDDYVLTGVKQFISGAGTSQVYVVMARTGEDGPGGISAFLVERDDPGLSFGANEKKMGWNAQPTRQVLLDEVRVPADRLLGAEGDGFRIAMSGLNGGRLGIAACSLGGGQSALHAAQAYLADREAFGGRLLEAQALQFRLADMATELAAARALVRQAAEALDRADPQAPQLCAMAKRFATDTGYSVADRALQLHGGYGYLSEYGIEKIVRDLRVHQILEGTNEIMRVIVARGLTGAKTGGTRAGAGAAR</sequence>
<dbReference type="PANTHER" id="PTHR43831">
    <property type="entry name" value="ISOBUTYRYL-COA DEHYDROGENASE"/>
    <property type="match status" value="1"/>
</dbReference>
<dbReference type="Proteomes" id="UP000287830">
    <property type="component" value="Unassembled WGS sequence"/>
</dbReference>
<evidence type="ECO:0000256" key="3">
    <source>
        <dbReference type="ARBA" id="ARBA00009347"/>
    </source>
</evidence>
<evidence type="ECO:0000259" key="11">
    <source>
        <dbReference type="Pfam" id="PF02771"/>
    </source>
</evidence>
<evidence type="ECO:0000256" key="2">
    <source>
        <dbReference type="ARBA" id="ARBA00005109"/>
    </source>
</evidence>
<name>A0A7U9KSV0_9ACTN</name>
<feature type="domain" description="Acyl-CoA oxidase/dehydrogenase middle" evidence="10">
    <location>
        <begin position="130"/>
        <end position="223"/>
    </location>
</feature>
<dbReference type="PIRSF" id="PIRSF016578">
    <property type="entry name" value="HsaA"/>
    <property type="match status" value="1"/>
</dbReference>
<dbReference type="InterPro" id="IPR037069">
    <property type="entry name" value="AcylCoA_DH/ox_N_sf"/>
</dbReference>
<dbReference type="InterPro" id="IPR006091">
    <property type="entry name" value="Acyl-CoA_Oxase/DH_mid-dom"/>
</dbReference>
<dbReference type="InterPro" id="IPR009075">
    <property type="entry name" value="AcylCo_DH/oxidase_C"/>
</dbReference>
<dbReference type="OrthoDB" id="2769798at2"/>
<evidence type="ECO:0000256" key="5">
    <source>
        <dbReference type="ARBA" id="ARBA00022630"/>
    </source>
</evidence>
<dbReference type="Pfam" id="PF02771">
    <property type="entry name" value="Acyl-CoA_dh_N"/>
    <property type="match status" value="1"/>
</dbReference>
<comment type="caution">
    <text evidence="12">The sequence shown here is derived from an EMBL/GenBank/DDBJ whole genome shotgun (WGS) entry which is preliminary data.</text>
</comment>
<evidence type="ECO:0000256" key="4">
    <source>
        <dbReference type="ARBA" id="ARBA00022456"/>
    </source>
</evidence>
<dbReference type="PANTHER" id="PTHR43831:SF1">
    <property type="entry name" value="ISOBUTYRYL-COA DEHYDROGENASE, MITOCHONDRIAL"/>
    <property type="match status" value="1"/>
</dbReference>
<gene>
    <name evidence="12" type="ORF">OEIGOIKO_01851</name>
</gene>
<dbReference type="GO" id="GO:0050660">
    <property type="term" value="F:flavin adenine dinucleotide binding"/>
    <property type="evidence" value="ECO:0007669"/>
    <property type="project" value="InterPro"/>
</dbReference>
<keyword evidence="7 8" id="KW-0560">Oxidoreductase</keyword>
<evidence type="ECO:0000256" key="7">
    <source>
        <dbReference type="ARBA" id="ARBA00023002"/>
    </source>
</evidence>
<dbReference type="InterPro" id="IPR036250">
    <property type="entry name" value="AcylCo_DH-like_C"/>
</dbReference>
<dbReference type="PROSITE" id="PS00072">
    <property type="entry name" value="ACYL_COA_DH_1"/>
    <property type="match status" value="1"/>
</dbReference>
<evidence type="ECO:0000256" key="1">
    <source>
        <dbReference type="ARBA" id="ARBA00001974"/>
    </source>
</evidence>
<dbReference type="Gene3D" id="1.20.140.10">
    <property type="entry name" value="Butyryl-CoA Dehydrogenase, subunit A, domain 3"/>
    <property type="match status" value="1"/>
</dbReference>
<dbReference type="InterPro" id="IPR046373">
    <property type="entry name" value="Acyl-CoA_Oxase/DH_mid-dom_sf"/>
</dbReference>
<protein>
    <submittedName>
        <fullName evidence="12">Acyl-CoA dehydrogenase</fullName>
    </submittedName>
</protein>
<reference evidence="12 13" key="1">
    <citation type="submission" date="2018-11" db="EMBL/GenBank/DDBJ databases">
        <title>Whole genome sequence of Streptomyces chrestomyceticus NBRC 13444(T).</title>
        <authorList>
            <person name="Komaki H."/>
            <person name="Tamura T."/>
        </authorList>
    </citation>
    <scope>NUCLEOTIDE SEQUENCE [LARGE SCALE GENOMIC DNA]</scope>
    <source>
        <strain evidence="12 13">NBRC 13444</strain>
    </source>
</reference>
<comment type="cofactor">
    <cofactor evidence="1 8">
        <name>FAD</name>
        <dbReference type="ChEBI" id="CHEBI:57692"/>
    </cofactor>
</comment>
<dbReference type="FunFam" id="2.40.110.10:FF:000001">
    <property type="entry name" value="Acyl-CoA dehydrogenase, mitochondrial"/>
    <property type="match status" value="1"/>
</dbReference>
<evidence type="ECO:0000256" key="6">
    <source>
        <dbReference type="ARBA" id="ARBA00022827"/>
    </source>
</evidence>
<accession>A0A7U9KSV0</accession>
<keyword evidence="6 8" id="KW-0274">FAD</keyword>
<organism evidence="12 13">
    <name type="scientific">Streptomyces chrestomyceticus JCM 4735</name>
    <dbReference type="NCBI Taxonomy" id="1306181"/>
    <lineage>
        <taxon>Bacteria</taxon>
        <taxon>Bacillati</taxon>
        <taxon>Actinomycetota</taxon>
        <taxon>Actinomycetes</taxon>
        <taxon>Kitasatosporales</taxon>
        <taxon>Streptomycetaceae</taxon>
        <taxon>Streptomyces</taxon>
    </lineage>
</organism>
<evidence type="ECO:0000259" key="9">
    <source>
        <dbReference type="Pfam" id="PF00441"/>
    </source>
</evidence>
<evidence type="ECO:0000313" key="13">
    <source>
        <dbReference type="Proteomes" id="UP000287830"/>
    </source>
</evidence>
<dbReference type="PROSITE" id="PS00073">
    <property type="entry name" value="ACYL_COA_DH_2"/>
    <property type="match status" value="1"/>
</dbReference>
<comment type="pathway">
    <text evidence="2">Amino-acid degradation; L-valine degradation.</text>
</comment>
<dbReference type="InterPro" id="IPR006089">
    <property type="entry name" value="Acyl-CoA_DH_CS"/>
</dbReference>
<dbReference type="SUPFAM" id="SSF47203">
    <property type="entry name" value="Acyl-CoA dehydrogenase C-terminal domain-like"/>
    <property type="match status" value="1"/>
</dbReference>
<dbReference type="InterPro" id="IPR052547">
    <property type="entry name" value="Mito_Isobutyryl-CoADH"/>
</dbReference>
<feature type="domain" description="Acyl-CoA dehydrogenase/oxidase C-terminal" evidence="9">
    <location>
        <begin position="235"/>
        <end position="384"/>
    </location>
</feature>
<dbReference type="Gene3D" id="1.10.540.10">
    <property type="entry name" value="Acyl-CoA dehydrogenase/oxidase, N-terminal domain"/>
    <property type="match status" value="1"/>
</dbReference>
<dbReference type="Gene3D" id="2.40.110.10">
    <property type="entry name" value="Butyryl-CoA Dehydrogenase, subunit A, domain 2"/>
    <property type="match status" value="1"/>
</dbReference>
<dbReference type="Pfam" id="PF02770">
    <property type="entry name" value="Acyl-CoA_dh_M"/>
    <property type="match status" value="1"/>
</dbReference>
<evidence type="ECO:0000313" key="12">
    <source>
        <dbReference type="EMBL" id="GCD34126.1"/>
    </source>
</evidence>
<comment type="similarity">
    <text evidence="3 8">Belongs to the acyl-CoA dehydrogenase family.</text>
</comment>
<dbReference type="SUPFAM" id="SSF56645">
    <property type="entry name" value="Acyl-CoA dehydrogenase NM domain-like"/>
    <property type="match status" value="1"/>
</dbReference>
<evidence type="ECO:0000256" key="8">
    <source>
        <dbReference type="RuleBase" id="RU362125"/>
    </source>
</evidence>
<dbReference type="GO" id="GO:0009083">
    <property type="term" value="P:branched-chain amino acid catabolic process"/>
    <property type="evidence" value="ECO:0007669"/>
    <property type="project" value="UniProtKB-KW"/>
</dbReference>
<dbReference type="GO" id="GO:0003995">
    <property type="term" value="F:acyl-CoA dehydrogenase activity"/>
    <property type="evidence" value="ECO:0007669"/>
    <property type="project" value="InterPro"/>
</dbReference>
<dbReference type="Pfam" id="PF00441">
    <property type="entry name" value="Acyl-CoA_dh_1"/>
    <property type="match status" value="1"/>
</dbReference>